<dbReference type="Proteomes" id="UP000598971">
    <property type="component" value="Unassembled WGS sequence"/>
</dbReference>
<dbReference type="Pfam" id="PF00795">
    <property type="entry name" value="CN_hydrolase"/>
    <property type="match status" value="1"/>
</dbReference>
<gene>
    <name evidence="9 11" type="primary">lnt</name>
    <name evidence="11" type="ORF">GD597_10125</name>
</gene>
<evidence type="ECO:0000256" key="2">
    <source>
        <dbReference type="ARBA" id="ARBA00010065"/>
    </source>
</evidence>
<keyword evidence="8 9" id="KW-0012">Acyltransferase</keyword>
<keyword evidence="4 9" id="KW-0808">Transferase</keyword>
<name>A0A8J8FH85_9BACT</name>
<dbReference type="PANTHER" id="PTHR38686:SF1">
    <property type="entry name" value="APOLIPOPROTEIN N-ACYLTRANSFERASE"/>
    <property type="match status" value="1"/>
</dbReference>
<accession>A0A8J8FH85</accession>
<keyword evidence="12" id="KW-1185">Reference proteome</keyword>
<keyword evidence="3 9" id="KW-1003">Cell membrane</keyword>
<dbReference type="HAMAP" id="MF_01148">
    <property type="entry name" value="Lnt"/>
    <property type="match status" value="1"/>
</dbReference>
<comment type="similarity">
    <text evidence="2 9">Belongs to the CN hydrolase family. Apolipoprotein N-acyltransferase subfamily.</text>
</comment>
<feature type="transmembrane region" description="Helical" evidence="9">
    <location>
        <begin position="12"/>
        <end position="40"/>
    </location>
</feature>
<organism evidence="11 12">
    <name type="scientific">Limnovirga soli</name>
    <dbReference type="NCBI Taxonomy" id="2656915"/>
    <lineage>
        <taxon>Bacteria</taxon>
        <taxon>Pseudomonadati</taxon>
        <taxon>Bacteroidota</taxon>
        <taxon>Chitinophagia</taxon>
        <taxon>Chitinophagales</taxon>
        <taxon>Chitinophagaceae</taxon>
        <taxon>Limnovirga</taxon>
    </lineage>
</organism>
<comment type="pathway">
    <text evidence="9">Protein modification; lipoprotein biosynthesis (N-acyl transfer).</text>
</comment>
<comment type="catalytic activity">
    <reaction evidence="9">
        <text>N-terminal S-1,2-diacyl-sn-glyceryl-L-cysteinyl-[lipoprotein] + a glycerophospholipid = N-acyl-S-1,2-diacyl-sn-glyceryl-L-cysteinyl-[lipoprotein] + a 2-acyl-sn-glycero-3-phospholipid + H(+)</text>
        <dbReference type="Rhea" id="RHEA:48228"/>
        <dbReference type="Rhea" id="RHEA-COMP:14681"/>
        <dbReference type="Rhea" id="RHEA-COMP:14684"/>
        <dbReference type="ChEBI" id="CHEBI:15378"/>
        <dbReference type="ChEBI" id="CHEBI:136912"/>
        <dbReference type="ChEBI" id="CHEBI:140656"/>
        <dbReference type="ChEBI" id="CHEBI:140657"/>
        <dbReference type="ChEBI" id="CHEBI:140660"/>
        <dbReference type="EC" id="2.3.1.269"/>
    </reaction>
</comment>
<proteinExistence type="inferred from homology"/>
<dbReference type="GO" id="GO:0016410">
    <property type="term" value="F:N-acyltransferase activity"/>
    <property type="evidence" value="ECO:0007669"/>
    <property type="project" value="UniProtKB-UniRule"/>
</dbReference>
<evidence type="ECO:0000256" key="9">
    <source>
        <dbReference type="HAMAP-Rule" id="MF_01148"/>
    </source>
</evidence>
<dbReference type="Gene3D" id="3.60.110.10">
    <property type="entry name" value="Carbon-nitrogen hydrolase"/>
    <property type="match status" value="1"/>
</dbReference>
<dbReference type="PROSITE" id="PS50263">
    <property type="entry name" value="CN_HYDROLASE"/>
    <property type="match status" value="1"/>
</dbReference>
<dbReference type="InterPro" id="IPR045378">
    <property type="entry name" value="LNT_N"/>
</dbReference>
<evidence type="ECO:0000256" key="4">
    <source>
        <dbReference type="ARBA" id="ARBA00022679"/>
    </source>
</evidence>
<dbReference type="RefSeq" id="WP_171607746.1">
    <property type="nucleotide sequence ID" value="NZ_WHPF01000006.1"/>
</dbReference>
<evidence type="ECO:0000259" key="10">
    <source>
        <dbReference type="PROSITE" id="PS50263"/>
    </source>
</evidence>
<protein>
    <recommendedName>
        <fullName evidence="9">Apolipoprotein N-acyltransferase</fullName>
        <shortName evidence="9">ALP N-acyltransferase</shortName>
        <ecNumber evidence="9">2.3.1.269</ecNumber>
    </recommendedName>
</protein>
<feature type="transmembrane region" description="Helical" evidence="9">
    <location>
        <begin position="196"/>
        <end position="213"/>
    </location>
</feature>
<sequence length="505" mass="56385">MNILPKYKWPLLLLSGILICLAFTQMNVYLAWYCFVPLFLVVNFSTAKQSFFAGYTVGLVITLFAFYWMIPGAERFTGSSTWYGLFAYVLSCLLFGLWMGVTLLCCRLVPLKSNSVFAVSLSGIGVAAVFVLSEWALMQFSAGFPWFDFHAGGMLLKNTYAIQPAAFFGIYVLSFVVVLVNILLSFFIARKQWKNTLMVLALIPLYLLAGFLLQQNFEQNLQPGKAFTVAILAENIPPDIQWNEANGNQLVQRLLDLNKKAVALKPDMVLWSESAIPWTYSPNDDLVNEVLRITSPAHVTHIMGINTAIDSNTVFNSAYCFLPDGQMAGRYDKQYLLSLIEKPLTGVLLPFLSSNGFEVQPGQQYHLPLSTPYGKAGIIICNEATVPAVAQNRVNNGAEFLLNLSNDGWFSNTYIVGLHFYNARLRAVENRKDLVVNSNNGICGLIQASGEIGFQQANTEPYVQTVQVQPNNYNAIYTNQPLLFVYGSLLYVLLLLVYGRIKKPM</sequence>
<keyword evidence="7 9" id="KW-0472">Membrane</keyword>
<dbReference type="UniPathway" id="UPA00666"/>
<feature type="transmembrane region" description="Helical" evidence="9">
    <location>
        <begin position="482"/>
        <end position="501"/>
    </location>
</feature>
<comment type="function">
    <text evidence="9">Catalyzes the phospholipid dependent N-acylation of the N-terminal cysteine of apolipoprotein, the last step in lipoprotein maturation.</text>
</comment>
<evidence type="ECO:0000313" key="12">
    <source>
        <dbReference type="Proteomes" id="UP000598971"/>
    </source>
</evidence>
<dbReference type="InterPro" id="IPR003010">
    <property type="entry name" value="C-N_Hydrolase"/>
</dbReference>
<dbReference type="AlphaFoldDB" id="A0A8J8FH85"/>
<keyword evidence="5 9" id="KW-0812">Transmembrane</keyword>
<feature type="transmembrane region" description="Helical" evidence="9">
    <location>
        <begin position="116"/>
        <end position="140"/>
    </location>
</feature>
<feature type="transmembrane region" description="Helical" evidence="9">
    <location>
        <begin position="52"/>
        <end position="70"/>
    </location>
</feature>
<dbReference type="PANTHER" id="PTHR38686">
    <property type="entry name" value="APOLIPOPROTEIN N-ACYLTRANSFERASE"/>
    <property type="match status" value="1"/>
</dbReference>
<dbReference type="InterPro" id="IPR036526">
    <property type="entry name" value="C-N_Hydrolase_sf"/>
</dbReference>
<reference evidence="11" key="1">
    <citation type="submission" date="2019-10" db="EMBL/GenBank/DDBJ databases">
        <title>Draft genome sequence of Panacibacter sp. KCS-6.</title>
        <authorList>
            <person name="Yim K.J."/>
        </authorList>
    </citation>
    <scope>NUCLEOTIDE SEQUENCE</scope>
    <source>
        <strain evidence="11">KCS-6</strain>
    </source>
</reference>
<feature type="transmembrane region" description="Helical" evidence="9">
    <location>
        <begin position="160"/>
        <end position="184"/>
    </location>
</feature>
<evidence type="ECO:0000256" key="3">
    <source>
        <dbReference type="ARBA" id="ARBA00022475"/>
    </source>
</evidence>
<feature type="transmembrane region" description="Helical" evidence="9">
    <location>
        <begin position="82"/>
        <end position="104"/>
    </location>
</feature>
<evidence type="ECO:0000256" key="8">
    <source>
        <dbReference type="ARBA" id="ARBA00023315"/>
    </source>
</evidence>
<dbReference type="EMBL" id="WHPF01000006">
    <property type="protein sequence ID" value="NNV55816.1"/>
    <property type="molecule type" value="Genomic_DNA"/>
</dbReference>
<dbReference type="GO" id="GO:0042158">
    <property type="term" value="P:lipoprotein biosynthetic process"/>
    <property type="evidence" value="ECO:0007669"/>
    <property type="project" value="UniProtKB-UniRule"/>
</dbReference>
<comment type="subcellular location">
    <subcellularLocation>
        <location evidence="1 9">Cell membrane</location>
        <topology evidence="1 9">Multi-pass membrane protein</topology>
    </subcellularLocation>
</comment>
<evidence type="ECO:0000256" key="1">
    <source>
        <dbReference type="ARBA" id="ARBA00004651"/>
    </source>
</evidence>
<evidence type="ECO:0000256" key="5">
    <source>
        <dbReference type="ARBA" id="ARBA00022692"/>
    </source>
</evidence>
<dbReference type="SUPFAM" id="SSF56317">
    <property type="entry name" value="Carbon-nitrogen hydrolase"/>
    <property type="match status" value="1"/>
</dbReference>
<dbReference type="Pfam" id="PF20154">
    <property type="entry name" value="LNT_N"/>
    <property type="match status" value="1"/>
</dbReference>
<dbReference type="GO" id="GO:0005886">
    <property type="term" value="C:plasma membrane"/>
    <property type="evidence" value="ECO:0007669"/>
    <property type="project" value="UniProtKB-SubCell"/>
</dbReference>
<comment type="caution">
    <text evidence="11">The sequence shown here is derived from an EMBL/GenBank/DDBJ whole genome shotgun (WGS) entry which is preliminary data.</text>
</comment>
<keyword evidence="6 9" id="KW-1133">Transmembrane helix</keyword>
<dbReference type="CDD" id="cd07571">
    <property type="entry name" value="ALP_N-acyl_transferase"/>
    <property type="match status" value="1"/>
</dbReference>
<feature type="domain" description="CN hydrolase" evidence="10">
    <location>
        <begin position="227"/>
        <end position="470"/>
    </location>
</feature>
<evidence type="ECO:0000313" key="11">
    <source>
        <dbReference type="EMBL" id="NNV55816.1"/>
    </source>
</evidence>
<dbReference type="InterPro" id="IPR004563">
    <property type="entry name" value="Apolipo_AcylTrfase"/>
</dbReference>
<evidence type="ECO:0000256" key="6">
    <source>
        <dbReference type="ARBA" id="ARBA00022989"/>
    </source>
</evidence>
<dbReference type="NCBIfam" id="TIGR00546">
    <property type="entry name" value="lnt"/>
    <property type="match status" value="1"/>
</dbReference>
<evidence type="ECO:0000256" key="7">
    <source>
        <dbReference type="ARBA" id="ARBA00023136"/>
    </source>
</evidence>
<dbReference type="EC" id="2.3.1.269" evidence="9"/>